<gene>
    <name evidence="1" type="ORF">HJG44_15800</name>
</gene>
<evidence type="ECO:0000313" key="1">
    <source>
        <dbReference type="EMBL" id="NNM73847.1"/>
    </source>
</evidence>
<dbReference type="EMBL" id="JABEPP010000004">
    <property type="protein sequence ID" value="NNM73847.1"/>
    <property type="molecule type" value="Genomic_DNA"/>
</dbReference>
<evidence type="ECO:0000313" key="2">
    <source>
        <dbReference type="Proteomes" id="UP000564885"/>
    </source>
</evidence>
<sequence>MLTDLDHDDAPYWLDTLRVLDPDFDEWGDYHPTAPLLARKLKLSGPWLAA</sequence>
<proteinExistence type="predicted"/>
<dbReference type="AlphaFoldDB" id="A0A849ICY2"/>
<accession>A0A849ICY2</accession>
<dbReference type="Proteomes" id="UP000564885">
    <property type="component" value="Unassembled WGS sequence"/>
</dbReference>
<organism evidence="1 2">
    <name type="scientific">Enterovirga aerilata</name>
    <dbReference type="NCBI Taxonomy" id="2730920"/>
    <lineage>
        <taxon>Bacteria</taxon>
        <taxon>Pseudomonadati</taxon>
        <taxon>Pseudomonadota</taxon>
        <taxon>Alphaproteobacteria</taxon>
        <taxon>Hyphomicrobiales</taxon>
        <taxon>Methylobacteriaceae</taxon>
        <taxon>Enterovirga</taxon>
    </lineage>
</organism>
<reference evidence="1 2" key="1">
    <citation type="submission" date="2020-04" db="EMBL/GenBank/DDBJ databases">
        <title>Enterovirga sp. isolate from soil.</title>
        <authorList>
            <person name="Chea S."/>
            <person name="Kim D.-U."/>
        </authorList>
    </citation>
    <scope>NUCLEOTIDE SEQUENCE [LARGE SCALE GENOMIC DNA]</scope>
    <source>
        <strain evidence="1 2">DB1703</strain>
    </source>
</reference>
<name>A0A849ICY2_9HYPH</name>
<keyword evidence="2" id="KW-1185">Reference proteome</keyword>
<comment type="caution">
    <text evidence="1">The sequence shown here is derived from an EMBL/GenBank/DDBJ whole genome shotgun (WGS) entry which is preliminary data.</text>
</comment>
<dbReference type="RefSeq" id="WP_171219295.1">
    <property type="nucleotide sequence ID" value="NZ_JABEPP010000004.1"/>
</dbReference>
<protein>
    <submittedName>
        <fullName evidence="1">Uncharacterized protein</fullName>
    </submittedName>
</protein>